<evidence type="ECO:0000313" key="1">
    <source>
        <dbReference type="EMBL" id="TPP62982.1"/>
    </source>
</evidence>
<dbReference type="PANTHER" id="PTHR20948:SF2">
    <property type="entry name" value="TRANSMEMBRANE PROTEIN 164"/>
    <property type="match status" value="1"/>
</dbReference>
<evidence type="ECO:0000313" key="2">
    <source>
        <dbReference type="EMBL" id="TPP67253.1"/>
    </source>
</evidence>
<keyword evidence="1" id="KW-0472">Membrane</keyword>
<dbReference type="EMBL" id="SUNJ01006220">
    <property type="protein sequence ID" value="TPP62982.1"/>
    <property type="molecule type" value="Genomic_DNA"/>
</dbReference>
<dbReference type="Pfam" id="PF14808">
    <property type="entry name" value="TMEM164"/>
    <property type="match status" value="1"/>
</dbReference>
<reference evidence="1 3" key="1">
    <citation type="submission" date="2019-04" db="EMBL/GenBank/DDBJ databases">
        <title>Annotation for the trematode Fasciola gigantica.</title>
        <authorList>
            <person name="Choi Y.-J."/>
        </authorList>
    </citation>
    <scope>NUCLEOTIDE SEQUENCE [LARGE SCALE GENOMIC DNA]</scope>
    <source>
        <strain evidence="1">Uganda_cow_1</strain>
    </source>
</reference>
<keyword evidence="1" id="KW-0812">Transmembrane</keyword>
<dbReference type="OrthoDB" id="17328at2759"/>
<evidence type="ECO:0000313" key="3">
    <source>
        <dbReference type="Proteomes" id="UP000316759"/>
    </source>
</evidence>
<proteinExistence type="predicted"/>
<sequence length="175" mass="19836">MLEWTYIGVNTSVPAAGGIECTGYLPLKRRIYETLLITSVFSYFAFWSWRKLLLPSGVCSRQPSPSLIRTLLFLHSFIFGIEIGFKLASQSLIWILNPCHVLTMIQLFLLISQPCRSVTAVFRIHMHMLNGPVLALAFPVLNTRQVGELCSGSHDLVGTYVDETHKTFRRYSNEP</sequence>
<keyword evidence="3" id="KW-1185">Reference proteome</keyword>
<protein>
    <submittedName>
        <fullName evidence="1">Transmembrane protein</fullName>
    </submittedName>
</protein>
<name>A0A504YM69_FASGI</name>
<dbReference type="InterPro" id="IPR026508">
    <property type="entry name" value="TMEM164"/>
</dbReference>
<dbReference type="Proteomes" id="UP000316759">
    <property type="component" value="Unassembled WGS sequence"/>
</dbReference>
<comment type="caution">
    <text evidence="1">The sequence shown here is derived from an EMBL/GenBank/DDBJ whole genome shotgun (WGS) entry which is preliminary data.</text>
</comment>
<gene>
    <name evidence="2" type="ORF">FGIG_04932</name>
    <name evidence="1" type="ORF">FGIG_06426</name>
</gene>
<dbReference type="AlphaFoldDB" id="A0A504YM69"/>
<dbReference type="PANTHER" id="PTHR20948">
    <property type="entry name" value="TRANSMEMBRANE PROTEIN 164"/>
    <property type="match status" value="1"/>
</dbReference>
<organism evidence="1 3">
    <name type="scientific">Fasciola gigantica</name>
    <name type="common">Giant liver fluke</name>
    <dbReference type="NCBI Taxonomy" id="46835"/>
    <lineage>
        <taxon>Eukaryota</taxon>
        <taxon>Metazoa</taxon>
        <taxon>Spiralia</taxon>
        <taxon>Lophotrochozoa</taxon>
        <taxon>Platyhelminthes</taxon>
        <taxon>Trematoda</taxon>
        <taxon>Digenea</taxon>
        <taxon>Plagiorchiida</taxon>
        <taxon>Echinostomata</taxon>
        <taxon>Echinostomatoidea</taxon>
        <taxon>Fasciolidae</taxon>
        <taxon>Fasciola</taxon>
    </lineage>
</organism>
<accession>A0A504YM69</accession>
<dbReference type="EMBL" id="SUNJ01000887">
    <property type="protein sequence ID" value="TPP67253.1"/>
    <property type="molecule type" value="Genomic_DNA"/>
</dbReference>